<evidence type="ECO:0000256" key="1">
    <source>
        <dbReference type="SAM" id="MobiDB-lite"/>
    </source>
</evidence>
<dbReference type="EMBL" id="CAJNOO010006060">
    <property type="protein sequence ID" value="CAF1437698.1"/>
    <property type="molecule type" value="Genomic_DNA"/>
</dbReference>
<name>A0A815S7M5_9BILA</name>
<dbReference type="Proteomes" id="UP000663889">
    <property type="component" value="Unassembled WGS sequence"/>
</dbReference>
<evidence type="ECO:0000313" key="3">
    <source>
        <dbReference type="EMBL" id="CAF1485341.1"/>
    </source>
</evidence>
<organism evidence="3 4">
    <name type="scientific">Rotaria sordida</name>
    <dbReference type="NCBI Taxonomy" id="392033"/>
    <lineage>
        <taxon>Eukaryota</taxon>
        <taxon>Metazoa</taxon>
        <taxon>Spiralia</taxon>
        <taxon>Gnathifera</taxon>
        <taxon>Rotifera</taxon>
        <taxon>Eurotatoria</taxon>
        <taxon>Bdelloidea</taxon>
        <taxon>Philodinida</taxon>
        <taxon>Philodinidae</taxon>
        <taxon>Rotaria</taxon>
    </lineage>
</organism>
<sequence length="72" mass="8715">MSYEQFHNMTSEQKDRMYDGDELRQRLRQYEMKENNNDAITNNSLKRHATSERSRYSDDDEIICDNNELYTG</sequence>
<dbReference type="Proteomes" id="UP000663882">
    <property type="component" value="Unassembled WGS sequence"/>
</dbReference>
<evidence type="ECO:0000313" key="2">
    <source>
        <dbReference type="EMBL" id="CAF1437698.1"/>
    </source>
</evidence>
<dbReference type="OrthoDB" id="10057744at2759"/>
<gene>
    <name evidence="2" type="ORF">RFH988_LOCUS36221</name>
    <name evidence="3" type="ORF">SEV965_LOCUS35305</name>
</gene>
<comment type="caution">
    <text evidence="3">The sequence shown here is derived from an EMBL/GenBank/DDBJ whole genome shotgun (WGS) entry which is preliminary data.</text>
</comment>
<feature type="region of interest" description="Disordered" evidence="1">
    <location>
        <begin position="1"/>
        <end position="20"/>
    </location>
</feature>
<dbReference type="AlphaFoldDB" id="A0A815S7M5"/>
<accession>A0A815S7M5</accession>
<proteinExistence type="predicted"/>
<feature type="compositionally biased region" description="Polar residues" evidence="1">
    <location>
        <begin position="1"/>
        <end position="11"/>
    </location>
</feature>
<evidence type="ECO:0000313" key="4">
    <source>
        <dbReference type="Proteomes" id="UP000663889"/>
    </source>
</evidence>
<dbReference type="EMBL" id="CAJNOU010005676">
    <property type="protein sequence ID" value="CAF1485341.1"/>
    <property type="molecule type" value="Genomic_DNA"/>
</dbReference>
<feature type="region of interest" description="Disordered" evidence="1">
    <location>
        <begin position="33"/>
        <end position="58"/>
    </location>
</feature>
<protein>
    <submittedName>
        <fullName evidence="3">Uncharacterized protein</fullName>
    </submittedName>
</protein>
<reference evidence="3" key="1">
    <citation type="submission" date="2021-02" db="EMBL/GenBank/DDBJ databases">
        <authorList>
            <person name="Nowell W R."/>
        </authorList>
    </citation>
    <scope>NUCLEOTIDE SEQUENCE</scope>
</reference>